<organism evidence="1">
    <name type="scientific">Enterococcus faecium</name>
    <name type="common">Streptococcus faecium</name>
    <dbReference type="NCBI Taxonomy" id="1352"/>
    <lineage>
        <taxon>Bacteria</taxon>
        <taxon>Bacillati</taxon>
        <taxon>Bacillota</taxon>
        <taxon>Bacilli</taxon>
        <taxon>Lactobacillales</taxon>
        <taxon>Enterococcaceae</taxon>
        <taxon>Enterococcus</taxon>
    </lineage>
</organism>
<dbReference type="RefSeq" id="WP_002305245.1">
    <property type="nucleotide sequence ID" value="NZ_CAAAHI010000051.1"/>
</dbReference>
<name>A1IGF1_ENTFC</name>
<evidence type="ECO:0000313" key="1">
    <source>
        <dbReference type="EMBL" id="BAF44060.1"/>
    </source>
</evidence>
<protein>
    <submittedName>
        <fullName evidence="1">Uncharacterized protein</fullName>
    </submittedName>
</protein>
<accession>A1IGF1</accession>
<sequence length="53" mass="6019">MKLNQLKNGRVIARFLVEVTKSGHIIIMTRRKSDKKLAKNIAECLIKLSVLAK</sequence>
<geneLocation type="plasmid" evidence="1">
    <name>p200B</name>
</geneLocation>
<reference evidence="1" key="2">
    <citation type="submission" date="2003-12" db="EMBL/GenBank/DDBJ databases">
        <title>E. faecium plasmid p200B genes for ORF1, OFR2, ORF3, mobC, mobA, ORF6, ORF7, OFR8, repA, repB, ORF11, ORF12, ORF13, bac, ORF15, ORF16, OFR17, ORF18, complete CDS.</title>
        <authorList>
            <person name="Inoue T."/>
            <person name="Tomita H."/>
            <person name="Ike Y."/>
        </authorList>
    </citation>
    <scope>NUCLEOTIDE SEQUENCE</scope>
    <source>
        <plasmid evidence="1">p200B</plasmid>
    </source>
</reference>
<dbReference type="AlphaFoldDB" id="A1IGF1"/>
<keyword evidence="1" id="KW-0614">Plasmid</keyword>
<proteinExistence type="predicted"/>
<reference evidence="1" key="1">
    <citation type="submission" date="2003-12" db="EMBL/GenBank/DDBJ databases">
        <title>Cloning and Genetic Organization of a New Bacteriocin Determinant Encoded on the Mobilizable Plasmid p200B.</title>
        <authorList>
            <person name="Inoue T."/>
        </authorList>
    </citation>
    <scope>NUCLEOTIDE SEQUENCE</scope>
    <source>
        <plasmid evidence="1">p200B</plasmid>
    </source>
</reference>
<dbReference type="EMBL" id="AB158402">
    <property type="protein sequence ID" value="BAF44060.1"/>
    <property type="molecule type" value="Genomic_DNA"/>
</dbReference>